<dbReference type="NCBIfam" id="TIGR00295">
    <property type="entry name" value="TIGR00295 family protein"/>
    <property type="match status" value="1"/>
</dbReference>
<reference evidence="3" key="3">
    <citation type="journal article" date="2011" name="PLoS ONE">
        <title>Genome sequence of a mesophilic hydrogenotrophic methanogen Methanocella paludicola, the first cultivated representative of the order Methanocellales.</title>
        <authorList>
            <person name="Sakai S."/>
            <person name="Takaki Y."/>
            <person name="Shimamura S."/>
            <person name="Sekine M."/>
            <person name="Tajima T."/>
            <person name="Kosugi H."/>
            <person name="Ichikawa N."/>
            <person name="Tasumi E."/>
            <person name="Hiraki A.T."/>
            <person name="Shimizu A."/>
            <person name="Kato Y."/>
            <person name="Nishiko R."/>
            <person name="Mori K."/>
            <person name="Fujita N."/>
            <person name="Imachi H."/>
            <person name="Takai K."/>
        </authorList>
    </citation>
    <scope>NUCLEOTIDE SEQUENCE [LARGE SCALE GENOMIC DNA]</scope>
    <source>
        <strain evidence="3">DSM 17711 / JCM 13418 / NBRC 101707 / SANAE</strain>
    </source>
</reference>
<organism evidence="2 3">
    <name type="scientific">Methanocella paludicola (strain DSM 17711 / JCM 13418 / NBRC 101707 / SANAE)</name>
    <dbReference type="NCBI Taxonomy" id="304371"/>
    <lineage>
        <taxon>Archaea</taxon>
        <taxon>Methanobacteriati</taxon>
        <taxon>Methanobacteriota</taxon>
        <taxon>Stenosarchaea group</taxon>
        <taxon>Methanomicrobia</taxon>
        <taxon>Methanocellales</taxon>
        <taxon>Methanocellaceae</taxon>
        <taxon>Methanocella</taxon>
    </lineage>
</organism>
<dbReference type="NCBIfam" id="TIGR00277">
    <property type="entry name" value="HDIG"/>
    <property type="match status" value="1"/>
</dbReference>
<dbReference type="SMART" id="SM00471">
    <property type="entry name" value="HDc"/>
    <property type="match status" value="1"/>
</dbReference>
<dbReference type="Gene3D" id="1.10.3210.10">
    <property type="entry name" value="Hypothetical protein af1432"/>
    <property type="match status" value="1"/>
</dbReference>
<dbReference type="PANTHER" id="PTHR38659">
    <property type="entry name" value="METAL-DEPENDENT PHOSPHOHYDROLASE"/>
    <property type="match status" value="1"/>
</dbReference>
<dbReference type="AlphaFoldDB" id="D1YYR0"/>
<dbReference type="EMBL" id="AP011532">
    <property type="protein sequence ID" value="BAI61582.1"/>
    <property type="molecule type" value="Genomic_DNA"/>
</dbReference>
<sequence>MPSLKKQDALALLKKYGADRRVMEHILAVRDYAMEIAGKVDCDRDLVEAGALLHDIGRTKSHGMDHAIIGAEILRKEGLDERIVNIVERHIGAGLTAEEAEKLGLPPKDYVPKTIEEKIVCHADNLIGSTERVSIQDTVAMAKKKWFPESVERLISMHFEVFRPDIVILSENASGGDLERLRRIADKYLKSFDLLYKLNVDNGIARLALYGQDSAKAARYLISKGIADPANTS</sequence>
<evidence type="ECO:0000313" key="2">
    <source>
        <dbReference type="EMBL" id="BAI61582.1"/>
    </source>
</evidence>
<reference evidence="2 3" key="1">
    <citation type="journal article" date="2007" name="Appl. Environ. Microbiol.">
        <title>Isolation of key methanogens for global methane emission from rice paddy fields: a novel isolate affiliated with the clone cluster rice cluster I.</title>
        <authorList>
            <person name="Sakai S."/>
            <person name="Imachi H."/>
            <person name="Sekiguchi Y."/>
            <person name="Ohashi A."/>
            <person name="Harada H."/>
            <person name="Kamagata Y."/>
        </authorList>
    </citation>
    <scope>NUCLEOTIDE SEQUENCE [LARGE SCALE GENOMIC DNA]</scope>
    <source>
        <strain evidence="3">DSM 17711 / JCM 13418 / NBRC 101707 / SANAE</strain>
    </source>
</reference>
<keyword evidence="3" id="KW-1185">Reference proteome</keyword>
<dbReference type="GeneID" id="8683191"/>
<dbReference type="PROSITE" id="PS51831">
    <property type="entry name" value="HD"/>
    <property type="match status" value="1"/>
</dbReference>
<protein>
    <recommendedName>
        <fullName evidence="1">HD domain-containing protein</fullName>
    </recommendedName>
</protein>
<evidence type="ECO:0000259" key="1">
    <source>
        <dbReference type="PROSITE" id="PS51831"/>
    </source>
</evidence>
<accession>D1YYR0</accession>
<gene>
    <name evidence="2" type="ordered locus">MCP_1510</name>
</gene>
<name>D1YYR0_METPS</name>
<dbReference type="Pfam" id="PF01966">
    <property type="entry name" value="HD"/>
    <property type="match status" value="1"/>
</dbReference>
<feature type="domain" description="HD" evidence="1">
    <location>
        <begin position="22"/>
        <end position="129"/>
    </location>
</feature>
<dbReference type="OrthoDB" id="52832at2157"/>
<dbReference type="CDD" id="cd00077">
    <property type="entry name" value="HDc"/>
    <property type="match status" value="1"/>
</dbReference>
<evidence type="ECO:0000313" key="3">
    <source>
        <dbReference type="Proteomes" id="UP000001882"/>
    </source>
</evidence>
<dbReference type="InterPro" id="IPR004454">
    <property type="entry name" value="HD-related"/>
</dbReference>
<reference evidence="2 3" key="2">
    <citation type="journal article" date="2008" name="Int. J. Syst. Evol. Microbiol.">
        <title>Methanocella paludicola gen. nov., sp. nov., a methane-producing archaeon, the first isolate of the lineage 'Rice Cluster I', and proposal of the new archaeal order Methanocellales ord. nov.</title>
        <authorList>
            <person name="Sakai S."/>
            <person name="Imachi H."/>
            <person name="Hanada S."/>
            <person name="Ohashi A."/>
            <person name="Harada H."/>
            <person name="Kamagata Y."/>
        </authorList>
    </citation>
    <scope>NUCLEOTIDE SEQUENCE [LARGE SCALE GENOMIC DNA]</scope>
    <source>
        <strain evidence="3">DSM 17711 / JCM 13418 / NBRC 101707 / SANAE</strain>
    </source>
</reference>
<dbReference type="InterPro" id="IPR006674">
    <property type="entry name" value="HD_domain"/>
</dbReference>
<dbReference type="InterPro" id="IPR006675">
    <property type="entry name" value="HDIG_dom"/>
</dbReference>
<dbReference type="InterPro" id="IPR003607">
    <property type="entry name" value="HD/PDEase_dom"/>
</dbReference>
<dbReference type="Proteomes" id="UP000001882">
    <property type="component" value="Chromosome"/>
</dbReference>
<dbReference type="STRING" id="304371.MCP_1510"/>
<dbReference type="eggNOG" id="arCOG01858">
    <property type="taxonomic scope" value="Archaea"/>
</dbReference>
<dbReference type="SUPFAM" id="SSF109604">
    <property type="entry name" value="HD-domain/PDEase-like"/>
    <property type="match status" value="1"/>
</dbReference>
<dbReference type="PATRIC" id="fig|304371.9.peg.1549"/>
<dbReference type="InParanoid" id="D1YYR0"/>
<dbReference type="RefSeq" id="WP_012900261.1">
    <property type="nucleotide sequence ID" value="NC_013665.1"/>
</dbReference>
<dbReference type="KEGG" id="mpd:MCP_1510"/>
<proteinExistence type="predicted"/>
<dbReference type="PANTHER" id="PTHR38659:SF2">
    <property type="entry name" value="HDIG DOMAIN PROTEIN"/>
    <property type="match status" value="1"/>
</dbReference>